<feature type="domain" description="LIM zinc-binding" evidence="7">
    <location>
        <begin position="338"/>
        <end position="407"/>
    </location>
</feature>
<feature type="domain" description="LIM zinc-binding" evidence="7">
    <location>
        <begin position="277"/>
        <end position="337"/>
    </location>
</feature>
<name>A0AAV6GM76_9TELE</name>
<dbReference type="GO" id="GO:0005925">
    <property type="term" value="C:focal adhesion"/>
    <property type="evidence" value="ECO:0007669"/>
    <property type="project" value="TreeGrafter"/>
</dbReference>
<dbReference type="AlphaFoldDB" id="A0AAV6GM76"/>
<dbReference type="SUPFAM" id="SSF57716">
    <property type="entry name" value="Glucocorticoid receptor-like (DNA-binding domain)"/>
    <property type="match status" value="2"/>
</dbReference>
<protein>
    <recommendedName>
        <fullName evidence="7">LIM zinc-binding domain-containing protein</fullName>
    </recommendedName>
</protein>
<feature type="compositionally biased region" description="Pro residues" evidence="6">
    <location>
        <begin position="75"/>
        <end position="99"/>
    </location>
</feature>
<feature type="compositionally biased region" description="Basic and acidic residues" evidence="6">
    <location>
        <begin position="183"/>
        <end position="198"/>
    </location>
</feature>
<dbReference type="Pfam" id="PF00412">
    <property type="entry name" value="LIM"/>
    <property type="match status" value="3"/>
</dbReference>
<evidence type="ECO:0000256" key="4">
    <source>
        <dbReference type="ARBA" id="ARBA00023038"/>
    </source>
</evidence>
<feature type="region of interest" description="Disordered" evidence="6">
    <location>
        <begin position="27"/>
        <end position="210"/>
    </location>
</feature>
<dbReference type="PANTHER" id="PTHR24207:SF1">
    <property type="entry name" value="FILAMIN-BINDING LIM PROTEIN 1"/>
    <property type="match status" value="1"/>
</dbReference>
<dbReference type="GO" id="GO:0031005">
    <property type="term" value="F:filamin binding"/>
    <property type="evidence" value="ECO:0007669"/>
    <property type="project" value="TreeGrafter"/>
</dbReference>
<dbReference type="EMBL" id="JADWDJ010000010">
    <property type="protein sequence ID" value="KAG5275087.1"/>
    <property type="molecule type" value="Genomic_DNA"/>
</dbReference>
<dbReference type="PANTHER" id="PTHR24207">
    <property type="entry name" value="ZYX102 PROTEIN"/>
    <property type="match status" value="1"/>
</dbReference>
<evidence type="ECO:0000256" key="3">
    <source>
        <dbReference type="ARBA" id="ARBA00022833"/>
    </source>
</evidence>
<keyword evidence="9" id="KW-1185">Reference proteome</keyword>
<accession>A0AAV6GM76</accession>
<dbReference type="Gene3D" id="2.10.110.10">
    <property type="entry name" value="Cysteine Rich Protein"/>
    <property type="match status" value="3"/>
</dbReference>
<reference evidence="8" key="1">
    <citation type="submission" date="2020-10" db="EMBL/GenBank/DDBJ databases">
        <title>Chromosome-scale genome assembly of the Allis shad, Alosa alosa.</title>
        <authorList>
            <person name="Margot Z."/>
            <person name="Christophe K."/>
            <person name="Cabau C."/>
            <person name="Louis A."/>
            <person name="Berthelot C."/>
            <person name="Parey E."/>
            <person name="Roest Crollius H."/>
            <person name="Montfort J."/>
            <person name="Robinson-Rechavi M."/>
            <person name="Bucao C."/>
            <person name="Bouchez O."/>
            <person name="Gislard M."/>
            <person name="Lluch J."/>
            <person name="Milhes M."/>
            <person name="Lampietro C."/>
            <person name="Lopez Roques C."/>
            <person name="Donnadieu C."/>
            <person name="Braasch I."/>
            <person name="Desvignes T."/>
            <person name="Postlethwait J."/>
            <person name="Bobe J."/>
            <person name="Guiguen Y."/>
        </authorList>
    </citation>
    <scope>NUCLEOTIDE SEQUENCE</scope>
    <source>
        <strain evidence="8">M-15738</strain>
        <tissue evidence="8">Blood</tissue>
    </source>
</reference>
<evidence type="ECO:0000313" key="9">
    <source>
        <dbReference type="Proteomes" id="UP000823561"/>
    </source>
</evidence>
<sequence>MMSAAPPKRMVSSVFITLASPYRATVTPNSHVHSTKARDSGLPLSPGYGTSEPQLAQRRPSATLQDGHRRTQMPSPSPASAPEPFPASAPEPFPEPPSPAATVGKDRGPGGGKSPKQDSAAEPFSDEFFPPPPPVTSPPALSADPAIPPPLAPSIQNPHLSPPHLQHATPTATTAEAGAPAEKQLEERHPSGGDEKNEQPQTWPDDSRDNVGLESRDLCGFCRKSVALSEPAIEALNRTYHATCFQCRQCHIPLAGKLYYNKAGIPLCEDCYQASLEPCWACGEVIKDHVIRALERAYHPPCFVCTTCKQPIGEQRFAQGEVGEVYCLQDYYRKYAPQCSACDLLIIPREDGTDSFTVECLGRSFHEECYRCEVCRVILSPEPNDQGCHPLEGQILCKPCHLTLVQGAQQ</sequence>
<dbReference type="Proteomes" id="UP000823561">
    <property type="component" value="Chromosome 10"/>
</dbReference>
<evidence type="ECO:0000256" key="2">
    <source>
        <dbReference type="ARBA" id="ARBA00022737"/>
    </source>
</evidence>
<dbReference type="PROSITE" id="PS50023">
    <property type="entry name" value="LIM_DOMAIN_2"/>
    <property type="match status" value="3"/>
</dbReference>
<dbReference type="SMART" id="SM00132">
    <property type="entry name" value="LIM"/>
    <property type="match status" value="3"/>
</dbReference>
<dbReference type="GO" id="GO:0098609">
    <property type="term" value="P:cell-cell adhesion"/>
    <property type="evidence" value="ECO:0007669"/>
    <property type="project" value="TreeGrafter"/>
</dbReference>
<dbReference type="FunFam" id="2.10.110.10:FF:000086">
    <property type="entry name" value="Filamin binding LIM protein 1"/>
    <property type="match status" value="1"/>
</dbReference>
<evidence type="ECO:0000256" key="6">
    <source>
        <dbReference type="SAM" id="MobiDB-lite"/>
    </source>
</evidence>
<dbReference type="CDD" id="cd09372">
    <property type="entry name" value="LIM2_FBLP-1"/>
    <property type="match status" value="1"/>
</dbReference>
<keyword evidence="1 5" id="KW-0479">Metal-binding</keyword>
<dbReference type="PROSITE" id="PS00478">
    <property type="entry name" value="LIM_DOMAIN_1"/>
    <property type="match status" value="1"/>
</dbReference>
<feature type="domain" description="LIM zinc-binding" evidence="7">
    <location>
        <begin position="217"/>
        <end position="276"/>
    </location>
</feature>
<evidence type="ECO:0000313" key="8">
    <source>
        <dbReference type="EMBL" id="KAG5275087.1"/>
    </source>
</evidence>
<comment type="caution">
    <text evidence="8">The sequence shown here is derived from an EMBL/GenBank/DDBJ whole genome shotgun (WGS) entry which is preliminary data.</text>
</comment>
<keyword evidence="3 5" id="KW-0862">Zinc</keyword>
<dbReference type="GO" id="GO:0001725">
    <property type="term" value="C:stress fiber"/>
    <property type="evidence" value="ECO:0007669"/>
    <property type="project" value="TreeGrafter"/>
</dbReference>
<dbReference type="InterPro" id="IPR001781">
    <property type="entry name" value="Znf_LIM"/>
</dbReference>
<evidence type="ECO:0000256" key="1">
    <source>
        <dbReference type="ARBA" id="ARBA00022723"/>
    </source>
</evidence>
<dbReference type="FunFam" id="2.10.110.10:FF:000088">
    <property type="entry name" value="Filamin binding LIM protein 1"/>
    <property type="match status" value="1"/>
</dbReference>
<keyword evidence="2" id="KW-0677">Repeat</keyword>
<proteinExistence type="predicted"/>
<gene>
    <name evidence="8" type="ORF">AALO_G00143420</name>
</gene>
<organism evidence="8 9">
    <name type="scientific">Alosa alosa</name>
    <name type="common">allis shad</name>
    <dbReference type="NCBI Taxonomy" id="278164"/>
    <lineage>
        <taxon>Eukaryota</taxon>
        <taxon>Metazoa</taxon>
        <taxon>Chordata</taxon>
        <taxon>Craniata</taxon>
        <taxon>Vertebrata</taxon>
        <taxon>Euteleostomi</taxon>
        <taxon>Actinopterygii</taxon>
        <taxon>Neopterygii</taxon>
        <taxon>Teleostei</taxon>
        <taxon>Clupei</taxon>
        <taxon>Clupeiformes</taxon>
        <taxon>Clupeoidei</taxon>
        <taxon>Clupeidae</taxon>
        <taxon>Alosa</taxon>
    </lineage>
</organism>
<feature type="compositionally biased region" description="Low complexity" evidence="6">
    <location>
        <begin position="168"/>
        <end position="182"/>
    </location>
</feature>
<dbReference type="GO" id="GO:0046872">
    <property type="term" value="F:metal ion binding"/>
    <property type="evidence" value="ECO:0007669"/>
    <property type="project" value="UniProtKB-KW"/>
</dbReference>
<evidence type="ECO:0000259" key="7">
    <source>
        <dbReference type="PROSITE" id="PS50023"/>
    </source>
</evidence>
<evidence type="ECO:0000256" key="5">
    <source>
        <dbReference type="PROSITE-ProRule" id="PRU00125"/>
    </source>
</evidence>
<keyword evidence="4 5" id="KW-0440">LIM domain</keyword>